<dbReference type="EMBL" id="SJOI01000001">
    <property type="protein sequence ID" value="TCL03485.1"/>
    <property type="molecule type" value="Genomic_DNA"/>
</dbReference>
<keyword evidence="5 8" id="KW-0812">Transmembrane</keyword>
<comment type="caution">
    <text evidence="10">The sequence shown here is derived from an EMBL/GenBank/DDBJ whole genome shotgun (WGS) entry which is preliminary data.</text>
</comment>
<dbReference type="OrthoDB" id="9790211at2"/>
<dbReference type="Gene3D" id="1.10.3720.10">
    <property type="entry name" value="MetI-like"/>
    <property type="match status" value="2"/>
</dbReference>
<evidence type="ECO:0000256" key="8">
    <source>
        <dbReference type="RuleBase" id="RU363032"/>
    </source>
</evidence>
<feature type="transmembrane region" description="Helical" evidence="8">
    <location>
        <begin position="171"/>
        <end position="201"/>
    </location>
</feature>
<feature type="transmembrane region" description="Helical" evidence="8">
    <location>
        <begin position="249"/>
        <end position="269"/>
    </location>
</feature>
<dbReference type="PANTHER" id="PTHR43357:SF4">
    <property type="entry name" value="INNER MEMBRANE ABC TRANSPORTER PERMEASE PROTEIN YDCV"/>
    <property type="match status" value="1"/>
</dbReference>
<dbReference type="PANTHER" id="PTHR43357">
    <property type="entry name" value="INNER MEMBRANE ABC TRANSPORTER PERMEASE PROTEIN YDCV"/>
    <property type="match status" value="1"/>
</dbReference>
<evidence type="ECO:0000256" key="6">
    <source>
        <dbReference type="ARBA" id="ARBA00022989"/>
    </source>
</evidence>
<reference evidence="10 11" key="1">
    <citation type="submission" date="2019-02" db="EMBL/GenBank/DDBJ databases">
        <title>Investigation of anaerobic lignin degradation for improved lignocellulosic biofuels.</title>
        <authorList>
            <person name="Deangelis K."/>
        </authorList>
    </citation>
    <scope>NUCLEOTIDE SEQUENCE [LARGE SCALE GENOMIC DNA]</scope>
    <source>
        <strain evidence="10 11">159R</strain>
    </source>
</reference>
<feature type="transmembrane region" description="Helical" evidence="8">
    <location>
        <begin position="329"/>
        <end position="353"/>
    </location>
</feature>
<feature type="transmembrane region" description="Helical" evidence="8">
    <location>
        <begin position="390"/>
        <end position="410"/>
    </location>
</feature>
<dbReference type="InterPro" id="IPR035906">
    <property type="entry name" value="MetI-like_sf"/>
</dbReference>
<comment type="similarity">
    <text evidence="8">Belongs to the binding-protein-dependent transport system permease family.</text>
</comment>
<feature type="transmembrane region" description="Helical" evidence="8">
    <location>
        <begin position="129"/>
        <end position="151"/>
    </location>
</feature>
<dbReference type="GO" id="GO:0005886">
    <property type="term" value="C:plasma membrane"/>
    <property type="evidence" value="ECO:0007669"/>
    <property type="project" value="UniProtKB-SubCell"/>
</dbReference>
<keyword evidence="6 8" id="KW-1133">Transmembrane helix</keyword>
<sequence length="598" mass="63662">MMKSSTAPAPKQMRPYAGSATLAQKVTGRWRRVAAEPGKIIILTAALLVLGALILYPMARLVLLGLAGDSGAGALRPLINAFSDPGMVKAVGNSALLAISVTGGSLALGLPMAWLVSRTDMPGKALIRISAAIAFVVPSFITVIAWIFLAAPNSGYLNKLLNGLLGTTTPFFNVISFSGLVFIEIAHLYPLVFFTVCAALVNIDPGYEQAARVLGAGRVRTALHVTLPLVRPAVLSSAILVILDALSSFGAPAAIGTMANFSVITTKIYKLLTFPPHFEQAAALAFPIVVFTLASLLLQRLLIRDIRYRTLSGKAGAKALPVRLGRGRWAAAAFCGTVFFVTAFLPLAALVLLSLLTAFGDDVTFANLTLDHFAMIVDSTFGVFDTVKHSLFLSAGAAFICVILGVLFAWFVERTTIIGRGLVSATIFIAYGFPAITFAVAIMLGYLNWFYGTFTILLIAYVAKQLPISFVLSRSVLKQIAPELEEAARVAGAGWLRTLTAVTLPLLKPSMWAGALLVFAFGLRELTMSAILAQPATQVMSTKVIEYLETGEVEQAAAMALIIVVLSLASLVLYRLVSGGNLIDMKKVTSWSKKHGHD</sequence>
<feature type="transmembrane region" description="Helical" evidence="8">
    <location>
        <begin position="40"/>
        <end position="59"/>
    </location>
</feature>
<feature type="transmembrane region" description="Helical" evidence="8">
    <location>
        <begin position="422"/>
        <end position="443"/>
    </location>
</feature>
<evidence type="ECO:0000256" key="5">
    <source>
        <dbReference type="ARBA" id="ARBA00022692"/>
    </source>
</evidence>
<accession>A0A4R1N850</accession>
<keyword evidence="3" id="KW-1003">Cell membrane</keyword>
<feature type="domain" description="ABC transmembrane type-1" evidence="9">
    <location>
        <begin position="91"/>
        <end position="299"/>
    </location>
</feature>
<keyword evidence="4" id="KW-0997">Cell inner membrane</keyword>
<dbReference type="CDD" id="cd06261">
    <property type="entry name" value="TM_PBP2"/>
    <property type="match status" value="2"/>
</dbReference>
<protein>
    <submittedName>
        <fullName evidence="10">Iron(III) transport system permease protein</fullName>
    </submittedName>
</protein>
<dbReference type="PROSITE" id="PS50928">
    <property type="entry name" value="ABC_TM1"/>
    <property type="match status" value="2"/>
</dbReference>
<feature type="domain" description="ABC transmembrane type-1" evidence="9">
    <location>
        <begin position="387"/>
        <end position="574"/>
    </location>
</feature>
<evidence type="ECO:0000256" key="3">
    <source>
        <dbReference type="ARBA" id="ARBA00022475"/>
    </source>
</evidence>
<feature type="transmembrane region" description="Helical" evidence="8">
    <location>
        <begin position="281"/>
        <end position="303"/>
    </location>
</feature>
<evidence type="ECO:0000313" key="10">
    <source>
        <dbReference type="EMBL" id="TCL03485.1"/>
    </source>
</evidence>
<keyword evidence="7 8" id="KW-0472">Membrane</keyword>
<gene>
    <name evidence="10" type="ORF">EZJ58_1558</name>
</gene>
<organism evidence="10 11">
    <name type="scientific">Sodalis ligni</name>
    <dbReference type="NCBI Taxonomy" id="2697027"/>
    <lineage>
        <taxon>Bacteria</taxon>
        <taxon>Pseudomonadati</taxon>
        <taxon>Pseudomonadota</taxon>
        <taxon>Gammaproteobacteria</taxon>
        <taxon>Enterobacterales</taxon>
        <taxon>Bruguierivoracaceae</taxon>
        <taxon>Sodalis</taxon>
    </lineage>
</organism>
<feature type="transmembrane region" description="Helical" evidence="8">
    <location>
        <begin position="95"/>
        <end position="117"/>
    </location>
</feature>
<dbReference type="InterPro" id="IPR000515">
    <property type="entry name" value="MetI-like"/>
</dbReference>
<comment type="subcellular location">
    <subcellularLocation>
        <location evidence="1">Cell inner membrane</location>
        <topology evidence="1">Multi-pass membrane protein</topology>
    </subcellularLocation>
    <subcellularLocation>
        <location evidence="8">Cell membrane</location>
        <topology evidence="8">Multi-pass membrane protein</topology>
    </subcellularLocation>
</comment>
<dbReference type="SUPFAM" id="SSF161098">
    <property type="entry name" value="MetI-like"/>
    <property type="match status" value="2"/>
</dbReference>
<evidence type="ECO:0000256" key="4">
    <source>
        <dbReference type="ARBA" id="ARBA00022519"/>
    </source>
</evidence>
<proteinExistence type="inferred from homology"/>
<evidence type="ECO:0000256" key="1">
    <source>
        <dbReference type="ARBA" id="ARBA00004429"/>
    </source>
</evidence>
<dbReference type="AlphaFoldDB" id="A0A4R1N850"/>
<evidence type="ECO:0000256" key="2">
    <source>
        <dbReference type="ARBA" id="ARBA00022448"/>
    </source>
</evidence>
<keyword evidence="2 8" id="KW-0813">Transport</keyword>
<dbReference type="Pfam" id="PF00528">
    <property type="entry name" value="BPD_transp_1"/>
    <property type="match status" value="2"/>
</dbReference>
<feature type="transmembrane region" description="Helical" evidence="8">
    <location>
        <begin position="449"/>
        <end position="472"/>
    </location>
</feature>
<evidence type="ECO:0000256" key="7">
    <source>
        <dbReference type="ARBA" id="ARBA00023136"/>
    </source>
</evidence>
<evidence type="ECO:0000259" key="9">
    <source>
        <dbReference type="PROSITE" id="PS50928"/>
    </source>
</evidence>
<dbReference type="Proteomes" id="UP000294555">
    <property type="component" value="Unassembled WGS sequence"/>
</dbReference>
<dbReference type="GO" id="GO:0055085">
    <property type="term" value="P:transmembrane transport"/>
    <property type="evidence" value="ECO:0007669"/>
    <property type="project" value="InterPro"/>
</dbReference>
<keyword evidence="11" id="KW-1185">Reference proteome</keyword>
<name>A0A4R1N850_9GAMM</name>
<evidence type="ECO:0000313" key="11">
    <source>
        <dbReference type="Proteomes" id="UP000294555"/>
    </source>
</evidence>
<dbReference type="RefSeq" id="WP_132922350.1">
    <property type="nucleotide sequence ID" value="NZ_SJOI01000001.1"/>
</dbReference>
<feature type="transmembrane region" description="Helical" evidence="8">
    <location>
        <begin position="556"/>
        <end position="577"/>
    </location>
</feature>